<proteinExistence type="predicted"/>
<sequence>MESLFSQFSLLADQALQDKSFDPSRIDDLMRLFEVDAYNAWSAAEAEHRRAAGVAEASMREAEAQLSSLMDAAMEEFGKTEAILERMAVEELEKTEAALERTATGEASRLVAAAKAAKRMGHALGAAASAASKKYVDAAVASAMATMRSPGNGFPSLPKVHPSSF</sequence>
<reference evidence="1" key="1">
    <citation type="submission" date="2015-07" db="EMBL/GenBank/DDBJ databases">
        <title>Transcriptome Assembly of Anthurium amnicola.</title>
        <authorList>
            <person name="Suzuki J."/>
        </authorList>
    </citation>
    <scope>NUCLEOTIDE SEQUENCE</scope>
</reference>
<dbReference type="PANTHER" id="PTHR37707">
    <property type="entry name" value="MATERNAL EFFECT EMBRYO ARREST 9"/>
    <property type="match status" value="1"/>
</dbReference>
<gene>
    <name evidence="1" type="primary">coq7_1</name>
    <name evidence="1" type="ORF">g.101036</name>
</gene>
<dbReference type="PANTHER" id="PTHR37707:SF1">
    <property type="entry name" value="MATERNAL EFFECT EMBRYO ARREST 9"/>
    <property type="match status" value="1"/>
</dbReference>
<protein>
    <submittedName>
        <fullName evidence="1">2-nonaprenyl-3-methyl-6-methoxy-1,4-benzoquinol hydroxylase</fullName>
    </submittedName>
</protein>
<organism evidence="1">
    <name type="scientific">Anthurium amnicola</name>
    <dbReference type="NCBI Taxonomy" id="1678845"/>
    <lineage>
        <taxon>Eukaryota</taxon>
        <taxon>Viridiplantae</taxon>
        <taxon>Streptophyta</taxon>
        <taxon>Embryophyta</taxon>
        <taxon>Tracheophyta</taxon>
        <taxon>Spermatophyta</taxon>
        <taxon>Magnoliopsida</taxon>
        <taxon>Liliopsida</taxon>
        <taxon>Araceae</taxon>
        <taxon>Pothoideae</taxon>
        <taxon>Potheae</taxon>
        <taxon>Anthurium</taxon>
    </lineage>
</organism>
<dbReference type="EMBL" id="GDJX01001958">
    <property type="protein sequence ID" value="JAT65978.1"/>
    <property type="molecule type" value="Transcribed_RNA"/>
</dbReference>
<accession>A0A1D1ZGJ8</accession>
<name>A0A1D1ZGJ8_9ARAE</name>
<evidence type="ECO:0000313" key="1">
    <source>
        <dbReference type="EMBL" id="JAT65978.1"/>
    </source>
</evidence>
<dbReference type="AlphaFoldDB" id="A0A1D1ZGJ8"/>